<name>A0ABT3R6U7_9HYPH</name>
<organism evidence="1 2">
    <name type="scientific">Roseibium salinum</name>
    <dbReference type="NCBI Taxonomy" id="1604349"/>
    <lineage>
        <taxon>Bacteria</taxon>
        <taxon>Pseudomonadati</taxon>
        <taxon>Pseudomonadota</taxon>
        <taxon>Alphaproteobacteria</taxon>
        <taxon>Hyphomicrobiales</taxon>
        <taxon>Stappiaceae</taxon>
        <taxon>Roseibium</taxon>
    </lineage>
</organism>
<proteinExistence type="predicted"/>
<comment type="caution">
    <text evidence="1">The sequence shown here is derived from an EMBL/GenBank/DDBJ whole genome shotgun (WGS) entry which is preliminary data.</text>
</comment>
<sequence>MRETIAKFFSKAVEHRFDKKLESFKADIRDNEKELDQIRSFLVAARSARDSATQSKRLEAAEILLRARHVLSQLTMLVEYMTILNTEQILKDGNNTKITEFIEALVQPFDVDGKMKQLGEIDKTMPRLYLSDKSLRIFDAYENIILQAVMMMKLFSTPLPDKGKLLKAGNLSEKVIELVPSSKEGFDEWGEDYAYHWSRYFHDEILRSLRHEVAGTDDQTRDIEFY</sequence>
<reference evidence="1 2" key="1">
    <citation type="journal article" date="2016" name="Int. J. Syst. Evol. Microbiol.">
        <title>Labrenzia salina sp. nov., isolated from the rhizosphere of the halophyte Arthrocnemum macrostachyum.</title>
        <authorList>
            <person name="Camacho M."/>
            <person name="Redondo-Gomez S."/>
            <person name="Rodriguez-Llorente I."/>
            <person name="Rohde M."/>
            <person name="Sproer C."/>
            <person name="Schumann P."/>
            <person name="Klenk H.P."/>
            <person name="Montero-Calasanz M.D.C."/>
        </authorList>
    </citation>
    <scope>NUCLEOTIDE SEQUENCE [LARGE SCALE GENOMIC DNA]</scope>
    <source>
        <strain evidence="1 2">DSM 29163</strain>
    </source>
</reference>
<keyword evidence="2" id="KW-1185">Reference proteome</keyword>
<dbReference type="Proteomes" id="UP001300261">
    <property type="component" value="Unassembled WGS sequence"/>
</dbReference>
<gene>
    <name evidence="1" type="ORF">ON753_21770</name>
</gene>
<evidence type="ECO:0000313" key="2">
    <source>
        <dbReference type="Proteomes" id="UP001300261"/>
    </source>
</evidence>
<accession>A0ABT3R6U7</accession>
<protein>
    <submittedName>
        <fullName evidence="1">Uncharacterized protein</fullName>
    </submittedName>
</protein>
<evidence type="ECO:0000313" key="1">
    <source>
        <dbReference type="EMBL" id="MCX2724968.1"/>
    </source>
</evidence>
<dbReference type="EMBL" id="JAPEVI010000003">
    <property type="protein sequence ID" value="MCX2724968.1"/>
    <property type="molecule type" value="Genomic_DNA"/>
</dbReference>
<dbReference type="RefSeq" id="WP_265965405.1">
    <property type="nucleotide sequence ID" value="NZ_JAPEVI010000003.1"/>
</dbReference>